<dbReference type="SUPFAM" id="SSF52200">
    <property type="entry name" value="Toll/Interleukin receptor TIR domain"/>
    <property type="match status" value="1"/>
</dbReference>
<dbReference type="Pfam" id="PF13676">
    <property type="entry name" value="TIR_2"/>
    <property type="match status" value="1"/>
</dbReference>
<feature type="domain" description="TIR" evidence="1">
    <location>
        <begin position="514"/>
        <end position="621"/>
    </location>
</feature>
<comment type="caution">
    <text evidence="2">The sequence shown here is derived from an EMBL/GenBank/DDBJ whole genome shotgun (WGS) entry which is preliminary data.</text>
</comment>
<dbReference type="Gene3D" id="3.40.50.10140">
    <property type="entry name" value="Toll/interleukin-1 receptor homology (TIR) domain"/>
    <property type="match status" value="1"/>
</dbReference>
<evidence type="ECO:0000313" key="3">
    <source>
        <dbReference type="Proteomes" id="UP000663891"/>
    </source>
</evidence>
<dbReference type="SUPFAM" id="SSF48371">
    <property type="entry name" value="ARM repeat"/>
    <property type="match status" value="1"/>
</dbReference>
<dbReference type="GO" id="GO:0007165">
    <property type="term" value="P:signal transduction"/>
    <property type="evidence" value="ECO:0007669"/>
    <property type="project" value="InterPro"/>
</dbReference>
<dbReference type="InterPro" id="IPR011989">
    <property type="entry name" value="ARM-like"/>
</dbReference>
<dbReference type="Gene3D" id="1.25.10.10">
    <property type="entry name" value="Leucine-rich Repeat Variant"/>
    <property type="match status" value="1"/>
</dbReference>
<proteinExistence type="predicted"/>
<protein>
    <recommendedName>
        <fullName evidence="1">TIR domain-containing protein</fullName>
    </recommendedName>
</protein>
<sequence>METIEQVLQSFNSILIQYDENNNSFPNLTSIKELIQLILHSNEKYFYESDFLNHRLFSILRDWYLKFLRHWRLGTQSNDDEFYLVFDTIPNLFVKMSNHISEKNILILKELIFHKSLINELNIFLEEISLNGKYLQDSQMKSLDNIFRAIQRLERSRFDNKIDPLLTKLFDNIVKCICSTSFIEMFIHSTTQEIDDPGQKFLLHTCTDYIYSHPTDQQHKQCLLDIRQSFLHPFSQWLSQQRSSFRSWNIRMTVILRQLCFILTLSIQLNRYAILDKDTFNGYCQLIDSFIIILQSIIQTENMINNKLNQSLMGTLTPNLYTMTLSNQLEIYIKNKHITSLTLKLADIENDEIQLNAFRILSSIITEQDTKTMSNSITIANLFRKFLDKAIDDPNQMLKFYNLLRCLKHLIQYDQIKQELIKQNGVLLLLRCITETKFKPLQAQQPALEILLALTFTNEAYCVLKENVNHIKSLLSSPHQGVSRTVDSLLWRLKTQEEILLKPKPISNTYKYDVMISYSHSDKDLTYRIYDQLIKDDFRVWIDRDETFGTTMITKADIIDQSQYIIICISDEYKQNLYCRCEAYYAYERQCQIIPVVLTLNYHPDGWLTNIINRTNYIDFVLLDFPLAYKALKSELNQSLDSHPELEQISSCTTSEYLSAIEQWTTEDVKLFLIDNKFSCLLPIISEMNGYLLNDLYTMCKQNRESMFHTLKNELLTLDKNAQPLTLFIYLRFLNEIKKYISKAVVID</sequence>
<dbReference type="InterPro" id="IPR035897">
    <property type="entry name" value="Toll_tir_struct_dom_sf"/>
</dbReference>
<dbReference type="InterPro" id="IPR016024">
    <property type="entry name" value="ARM-type_fold"/>
</dbReference>
<reference evidence="2" key="1">
    <citation type="submission" date="2021-02" db="EMBL/GenBank/DDBJ databases">
        <authorList>
            <person name="Nowell W R."/>
        </authorList>
    </citation>
    <scope>NUCLEOTIDE SEQUENCE</scope>
</reference>
<dbReference type="AlphaFoldDB" id="A0A814IP48"/>
<dbReference type="EMBL" id="CAJNON010000142">
    <property type="protein sequence ID" value="CAF1026097.1"/>
    <property type="molecule type" value="Genomic_DNA"/>
</dbReference>
<dbReference type="InterPro" id="IPR000157">
    <property type="entry name" value="TIR_dom"/>
</dbReference>
<evidence type="ECO:0000313" key="2">
    <source>
        <dbReference type="EMBL" id="CAF1026097.1"/>
    </source>
</evidence>
<dbReference type="OrthoDB" id="9987481at2759"/>
<name>A0A814IP48_9BILA</name>
<evidence type="ECO:0000259" key="1">
    <source>
        <dbReference type="Pfam" id="PF13676"/>
    </source>
</evidence>
<gene>
    <name evidence="2" type="ORF">VCS650_LOCUS16066</name>
</gene>
<dbReference type="PANTHER" id="PTHR46270:SF2">
    <property type="entry name" value="TIR DOMAIN-CONTAINING PROTEIN"/>
    <property type="match status" value="1"/>
</dbReference>
<dbReference type="Proteomes" id="UP000663891">
    <property type="component" value="Unassembled WGS sequence"/>
</dbReference>
<dbReference type="PANTHER" id="PTHR46270">
    <property type="entry name" value="ARMADILLO-TYPE FOLD-RELATED"/>
    <property type="match status" value="1"/>
</dbReference>
<accession>A0A814IP48</accession>
<organism evidence="2 3">
    <name type="scientific">Adineta steineri</name>
    <dbReference type="NCBI Taxonomy" id="433720"/>
    <lineage>
        <taxon>Eukaryota</taxon>
        <taxon>Metazoa</taxon>
        <taxon>Spiralia</taxon>
        <taxon>Gnathifera</taxon>
        <taxon>Rotifera</taxon>
        <taxon>Eurotatoria</taxon>
        <taxon>Bdelloidea</taxon>
        <taxon>Adinetida</taxon>
        <taxon>Adinetidae</taxon>
        <taxon>Adineta</taxon>
    </lineage>
</organism>